<dbReference type="SUPFAM" id="SSF55729">
    <property type="entry name" value="Acyl-CoA N-acyltransferases (Nat)"/>
    <property type="match status" value="1"/>
</dbReference>
<dbReference type="OrthoDB" id="9800193at2"/>
<comment type="caution">
    <text evidence="3">The sequence shown here is derived from an EMBL/GenBank/DDBJ whole genome shotgun (WGS) entry which is preliminary data.</text>
</comment>
<evidence type="ECO:0000259" key="2">
    <source>
        <dbReference type="PROSITE" id="PS51186"/>
    </source>
</evidence>
<dbReference type="GO" id="GO:0008080">
    <property type="term" value="F:N-acetyltransferase activity"/>
    <property type="evidence" value="ECO:0007669"/>
    <property type="project" value="InterPro"/>
</dbReference>
<gene>
    <name evidence="3" type="ORF">KDI_48630</name>
</gene>
<organism evidence="3 4">
    <name type="scientific">Dictyobacter arantiisoli</name>
    <dbReference type="NCBI Taxonomy" id="2014874"/>
    <lineage>
        <taxon>Bacteria</taxon>
        <taxon>Bacillati</taxon>
        <taxon>Chloroflexota</taxon>
        <taxon>Ktedonobacteria</taxon>
        <taxon>Ktedonobacterales</taxon>
        <taxon>Dictyobacteraceae</taxon>
        <taxon>Dictyobacter</taxon>
    </lineage>
</organism>
<proteinExistence type="predicted"/>
<name>A0A5A5TJU3_9CHLR</name>
<dbReference type="CDD" id="cd04301">
    <property type="entry name" value="NAT_SF"/>
    <property type="match status" value="1"/>
</dbReference>
<dbReference type="InterPro" id="IPR050769">
    <property type="entry name" value="NAT_camello-type"/>
</dbReference>
<dbReference type="InterPro" id="IPR000182">
    <property type="entry name" value="GNAT_dom"/>
</dbReference>
<keyword evidence="1" id="KW-0808">Transferase</keyword>
<protein>
    <recommendedName>
        <fullName evidence="2">N-acetyltransferase domain-containing protein</fullName>
    </recommendedName>
</protein>
<dbReference type="EMBL" id="BIXY01000103">
    <property type="protein sequence ID" value="GCF11299.1"/>
    <property type="molecule type" value="Genomic_DNA"/>
</dbReference>
<reference evidence="3 4" key="1">
    <citation type="submission" date="2019-01" db="EMBL/GenBank/DDBJ databases">
        <title>Draft genome sequence of Dictyobacter sp. Uno17.</title>
        <authorList>
            <person name="Wang C.M."/>
            <person name="Zheng Y."/>
            <person name="Sakai Y."/>
            <person name="Abe K."/>
            <person name="Yokota A."/>
            <person name="Yabe S."/>
        </authorList>
    </citation>
    <scope>NUCLEOTIDE SEQUENCE [LARGE SCALE GENOMIC DNA]</scope>
    <source>
        <strain evidence="3 4">Uno17</strain>
    </source>
</reference>
<dbReference type="PANTHER" id="PTHR13947:SF37">
    <property type="entry name" value="LD18367P"/>
    <property type="match status" value="1"/>
</dbReference>
<evidence type="ECO:0000313" key="4">
    <source>
        <dbReference type="Proteomes" id="UP000322530"/>
    </source>
</evidence>
<dbReference type="AlphaFoldDB" id="A0A5A5TJU3"/>
<dbReference type="RefSeq" id="WP_149404132.1">
    <property type="nucleotide sequence ID" value="NZ_BIXY01000103.1"/>
</dbReference>
<sequence length="207" mass="23170">MDEGTPHIEVRAVSVSDAPALHELDAGFETDRIYALKVQNQLIQHHVSIETRAKATCTFELVETPVDPPLYKKYALLAEPVEEIATLLQHTQGGFVALMDGKLAGVIILVVEEERSVVRIQHMMIGRHYQRYKVGALLLSCAADWARGQKCWAILLETQNTHYPAVQFYLHNGFEIWGINCHFYPPGPLAHEVAITMGKRLLSTAEA</sequence>
<feature type="domain" description="N-acetyltransferase" evidence="2">
    <location>
        <begin position="49"/>
        <end position="202"/>
    </location>
</feature>
<evidence type="ECO:0000313" key="3">
    <source>
        <dbReference type="EMBL" id="GCF11299.1"/>
    </source>
</evidence>
<dbReference type="Gene3D" id="3.40.630.30">
    <property type="match status" value="1"/>
</dbReference>
<dbReference type="InterPro" id="IPR016181">
    <property type="entry name" value="Acyl_CoA_acyltransferase"/>
</dbReference>
<dbReference type="PANTHER" id="PTHR13947">
    <property type="entry name" value="GNAT FAMILY N-ACETYLTRANSFERASE"/>
    <property type="match status" value="1"/>
</dbReference>
<dbReference type="Proteomes" id="UP000322530">
    <property type="component" value="Unassembled WGS sequence"/>
</dbReference>
<dbReference type="Pfam" id="PF00583">
    <property type="entry name" value="Acetyltransf_1"/>
    <property type="match status" value="1"/>
</dbReference>
<evidence type="ECO:0000256" key="1">
    <source>
        <dbReference type="ARBA" id="ARBA00022679"/>
    </source>
</evidence>
<keyword evidence="4" id="KW-1185">Reference proteome</keyword>
<accession>A0A5A5TJU3</accession>
<dbReference type="PROSITE" id="PS51186">
    <property type="entry name" value="GNAT"/>
    <property type="match status" value="1"/>
</dbReference>